<dbReference type="Proteomes" id="UP001362999">
    <property type="component" value="Unassembled WGS sequence"/>
</dbReference>
<feature type="transmembrane region" description="Helical" evidence="1">
    <location>
        <begin position="12"/>
        <end position="37"/>
    </location>
</feature>
<dbReference type="EMBL" id="JAWWNJ010000029">
    <property type="protein sequence ID" value="KAK7027858.1"/>
    <property type="molecule type" value="Genomic_DNA"/>
</dbReference>
<keyword evidence="1" id="KW-1133">Transmembrane helix</keyword>
<protein>
    <submittedName>
        <fullName evidence="2">Uncharacterized protein</fullName>
    </submittedName>
</protein>
<reference evidence="2 3" key="1">
    <citation type="journal article" date="2024" name="J Genomics">
        <title>Draft genome sequencing and assembly of Favolaschia claudopus CIRM-BRFM 2984 isolated from oak limbs.</title>
        <authorList>
            <person name="Navarro D."/>
            <person name="Drula E."/>
            <person name="Chaduli D."/>
            <person name="Cazenave R."/>
            <person name="Ahrendt S."/>
            <person name="Wang J."/>
            <person name="Lipzen A."/>
            <person name="Daum C."/>
            <person name="Barry K."/>
            <person name="Grigoriev I.V."/>
            <person name="Favel A."/>
            <person name="Rosso M.N."/>
            <person name="Martin F."/>
        </authorList>
    </citation>
    <scope>NUCLEOTIDE SEQUENCE [LARGE SCALE GENOMIC DNA]</scope>
    <source>
        <strain evidence="2 3">CIRM-BRFM 2984</strain>
    </source>
</reference>
<evidence type="ECO:0000313" key="3">
    <source>
        <dbReference type="Proteomes" id="UP001362999"/>
    </source>
</evidence>
<gene>
    <name evidence="2" type="ORF">R3P38DRAFT_2940764</name>
</gene>
<feature type="transmembrane region" description="Helical" evidence="1">
    <location>
        <begin position="83"/>
        <end position="106"/>
    </location>
</feature>
<feature type="transmembrane region" description="Helical" evidence="1">
    <location>
        <begin position="43"/>
        <end position="62"/>
    </location>
</feature>
<feature type="transmembrane region" description="Helical" evidence="1">
    <location>
        <begin position="126"/>
        <end position="148"/>
    </location>
</feature>
<evidence type="ECO:0000256" key="1">
    <source>
        <dbReference type="SAM" id="Phobius"/>
    </source>
</evidence>
<organism evidence="2 3">
    <name type="scientific">Favolaschia claudopus</name>
    <dbReference type="NCBI Taxonomy" id="2862362"/>
    <lineage>
        <taxon>Eukaryota</taxon>
        <taxon>Fungi</taxon>
        <taxon>Dikarya</taxon>
        <taxon>Basidiomycota</taxon>
        <taxon>Agaricomycotina</taxon>
        <taxon>Agaricomycetes</taxon>
        <taxon>Agaricomycetidae</taxon>
        <taxon>Agaricales</taxon>
        <taxon>Marasmiineae</taxon>
        <taxon>Mycenaceae</taxon>
        <taxon>Favolaschia</taxon>
    </lineage>
</organism>
<keyword evidence="1" id="KW-0812">Transmembrane</keyword>
<evidence type="ECO:0000313" key="2">
    <source>
        <dbReference type="EMBL" id="KAK7027858.1"/>
    </source>
</evidence>
<proteinExistence type="predicted"/>
<comment type="caution">
    <text evidence="2">The sequence shown here is derived from an EMBL/GenBank/DDBJ whole genome shotgun (WGS) entry which is preliminary data.</text>
</comment>
<dbReference type="AlphaFoldDB" id="A0AAW0BP90"/>
<keyword evidence="3" id="KW-1185">Reference proteome</keyword>
<name>A0AAW0BP90_9AGAR</name>
<accession>A0AAW0BP90</accession>
<sequence length="166" mass="18319">MFPFPRTLSSLYIFTSALSLLQITFAAWAILSFGFGINTESSSAWIHSFVAVSAIVALSLVYKTRRRRINSKKPRTIYEEIQIITFFMAFWFAVGVMSAASFTILLSTSSESALATQRECTTGSFARLRCAILGINAFLPFVHCLICASSLPGSLDNYIYSLTPSP</sequence>
<keyword evidence="1" id="KW-0472">Membrane</keyword>